<gene>
    <name evidence="2" type="ORF">E2C01_068077</name>
</gene>
<feature type="compositionally biased region" description="Low complexity" evidence="1">
    <location>
        <begin position="47"/>
        <end position="65"/>
    </location>
</feature>
<sequence length="143" mass="15439">MTARLPCCPTTKEEEEEEEEEGEGGRIVSLSSYASPRLSLTLPIPPQNSSSVPPSPSLHLLPTRPTNAYSRTSAPRLSHSSHDIPVGKCPERHLAPAEVTGRRQGVVGEGRHGAGNTEGLKVGRKNVKRSNGNLERLNLLFTL</sequence>
<dbReference type="AlphaFoldDB" id="A0A5B7HMY2"/>
<evidence type="ECO:0000313" key="2">
    <source>
        <dbReference type="EMBL" id="MPC73740.1"/>
    </source>
</evidence>
<evidence type="ECO:0000313" key="3">
    <source>
        <dbReference type="Proteomes" id="UP000324222"/>
    </source>
</evidence>
<name>A0A5B7HMY2_PORTR</name>
<accession>A0A5B7HMY2</accession>
<dbReference type="Proteomes" id="UP000324222">
    <property type="component" value="Unassembled WGS sequence"/>
</dbReference>
<dbReference type="EMBL" id="VSRR010037417">
    <property type="protein sequence ID" value="MPC73740.1"/>
    <property type="molecule type" value="Genomic_DNA"/>
</dbReference>
<keyword evidence="3" id="KW-1185">Reference proteome</keyword>
<feature type="compositionally biased region" description="Polar residues" evidence="1">
    <location>
        <begin position="66"/>
        <end position="75"/>
    </location>
</feature>
<proteinExistence type="predicted"/>
<evidence type="ECO:0000256" key="1">
    <source>
        <dbReference type="SAM" id="MobiDB-lite"/>
    </source>
</evidence>
<feature type="region of interest" description="Disordered" evidence="1">
    <location>
        <begin position="1"/>
        <end position="125"/>
    </location>
</feature>
<comment type="caution">
    <text evidence="2">The sequence shown here is derived from an EMBL/GenBank/DDBJ whole genome shotgun (WGS) entry which is preliminary data.</text>
</comment>
<feature type="compositionally biased region" description="Acidic residues" evidence="1">
    <location>
        <begin position="13"/>
        <end position="22"/>
    </location>
</feature>
<organism evidence="2 3">
    <name type="scientific">Portunus trituberculatus</name>
    <name type="common">Swimming crab</name>
    <name type="synonym">Neptunus trituberculatus</name>
    <dbReference type="NCBI Taxonomy" id="210409"/>
    <lineage>
        <taxon>Eukaryota</taxon>
        <taxon>Metazoa</taxon>
        <taxon>Ecdysozoa</taxon>
        <taxon>Arthropoda</taxon>
        <taxon>Crustacea</taxon>
        <taxon>Multicrustacea</taxon>
        <taxon>Malacostraca</taxon>
        <taxon>Eumalacostraca</taxon>
        <taxon>Eucarida</taxon>
        <taxon>Decapoda</taxon>
        <taxon>Pleocyemata</taxon>
        <taxon>Brachyura</taxon>
        <taxon>Eubrachyura</taxon>
        <taxon>Portunoidea</taxon>
        <taxon>Portunidae</taxon>
        <taxon>Portuninae</taxon>
        <taxon>Portunus</taxon>
    </lineage>
</organism>
<protein>
    <submittedName>
        <fullName evidence="2">Uncharacterized protein</fullName>
    </submittedName>
</protein>
<reference evidence="2 3" key="1">
    <citation type="submission" date="2019-05" db="EMBL/GenBank/DDBJ databases">
        <title>Another draft genome of Portunus trituberculatus and its Hox gene families provides insights of decapod evolution.</title>
        <authorList>
            <person name="Jeong J.-H."/>
            <person name="Song I."/>
            <person name="Kim S."/>
            <person name="Choi T."/>
            <person name="Kim D."/>
            <person name="Ryu S."/>
            <person name="Kim W."/>
        </authorList>
    </citation>
    <scope>NUCLEOTIDE SEQUENCE [LARGE SCALE GENOMIC DNA]</scope>
    <source>
        <tissue evidence="2">Muscle</tissue>
    </source>
</reference>